<dbReference type="VEuPathDB" id="VectorBase:LOC119159684"/>
<gene>
    <name evidence="1" type="ORF">HPB51_002893</name>
</gene>
<reference evidence="1" key="1">
    <citation type="journal article" date="2020" name="Cell">
        <title>Large-Scale Comparative Analyses of Tick Genomes Elucidate Their Genetic Diversity and Vector Capacities.</title>
        <authorList>
            <consortium name="Tick Genome and Microbiome Consortium (TIGMIC)"/>
            <person name="Jia N."/>
            <person name="Wang J."/>
            <person name="Shi W."/>
            <person name="Du L."/>
            <person name="Sun Y."/>
            <person name="Zhan W."/>
            <person name="Jiang J.F."/>
            <person name="Wang Q."/>
            <person name="Zhang B."/>
            <person name="Ji P."/>
            <person name="Bell-Sakyi L."/>
            <person name="Cui X.M."/>
            <person name="Yuan T.T."/>
            <person name="Jiang B.G."/>
            <person name="Yang W.F."/>
            <person name="Lam T.T."/>
            <person name="Chang Q.C."/>
            <person name="Ding S.J."/>
            <person name="Wang X.J."/>
            <person name="Zhu J.G."/>
            <person name="Ruan X.D."/>
            <person name="Zhao L."/>
            <person name="Wei J.T."/>
            <person name="Ye R.Z."/>
            <person name="Que T.C."/>
            <person name="Du C.H."/>
            <person name="Zhou Y.H."/>
            <person name="Cheng J.X."/>
            <person name="Dai P.F."/>
            <person name="Guo W.B."/>
            <person name="Han X.H."/>
            <person name="Huang E.J."/>
            <person name="Li L.F."/>
            <person name="Wei W."/>
            <person name="Gao Y.C."/>
            <person name="Liu J.Z."/>
            <person name="Shao H.Z."/>
            <person name="Wang X."/>
            <person name="Wang C.C."/>
            <person name="Yang T.C."/>
            <person name="Huo Q.B."/>
            <person name="Li W."/>
            <person name="Chen H.Y."/>
            <person name="Chen S.E."/>
            <person name="Zhou L.G."/>
            <person name="Ni X.B."/>
            <person name="Tian J.H."/>
            <person name="Sheng Y."/>
            <person name="Liu T."/>
            <person name="Pan Y.S."/>
            <person name="Xia L.Y."/>
            <person name="Li J."/>
            <person name="Zhao F."/>
            <person name="Cao W.C."/>
        </authorList>
    </citation>
    <scope>NUCLEOTIDE SEQUENCE</scope>
    <source>
        <strain evidence="1">Rmic-2018</strain>
    </source>
</reference>
<name>A0A9J6EX79_RHIMP</name>
<evidence type="ECO:0000313" key="1">
    <source>
        <dbReference type="EMBL" id="KAH8038749.1"/>
    </source>
</evidence>
<comment type="caution">
    <text evidence="1">The sequence shown here is derived from an EMBL/GenBank/DDBJ whole genome shotgun (WGS) entry which is preliminary data.</text>
</comment>
<protein>
    <submittedName>
        <fullName evidence="1">Uncharacterized protein</fullName>
    </submittedName>
</protein>
<organism evidence="1 2">
    <name type="scientific">Rhipicephalus microplus</name>
    <name type="common">Cattle tick</name>
    <name type="synonym">Boophilus microplus</name>
    <dbReference type="NCBI Taxonomy" id="6941"/>
    <lineage>
        <taxon>Eukaryota</taxon>
        <taxon>Metazoa</taxon>
        <taxon>Ecdysozoa</taxon>
        <taxon>Arthropoda</taxon>
        <taxon>Chelicerata</taxon>
        <taxon>Arachnida</taxon>
        <taxon>Acari</taxon>
        <taxon>Parasitiformes</taxon>
        <taxon>Ixodida</taxon>
        <taxon>Ixodoidea</taxon>
        <taxon>Ixodidae</taxon>
        <taxon>Rhipicephalinae</taxon>
        <taxon>Rhipicephalus</taxon>
        <taxon>Boophilus</taxon>
    </lineage>
</organism>
<evidence type="ECO:0000313" key="2">
    <source>
        <dbReference type="Proteomes" id="UP000821866"/>
    </source>
</evidence>
<dbReference type="EMBL" id="JABSTU010000001">
    <property type="protein sequence ID" value="KAH8038749.1"/>
    <property type="molecule type" value="Genomic_DNA"/>
</dbReference>
<dbReference type="AlphaFoldDB" id="A0A9J6EX79"/>
<keyword evidence="2" id="KW-1185">Reference proteome</keyword>
<proteinExistence type="predicted"/>
<sequence length="421" mass="47669">MRAMTRAMSPDVKALTMLSWDSQMGLAMTHHRERPRARSLLLRRREHITIMLKFCILVLATVSYVSPGTITEANAFVDTIINEDVPLLVKESPRLYPYATIEDFSFTVPQNRVTNRDLTVNMTRGKVRGLDTAVQRKEDCEALFLRTDRLSLSATLPYRESGINFTSLVVHGGTLRAFSIKDLQLNVTYDSNLTLNEERSEKFKEEVSAKVKEELVSSADVNDANTFIDTILKEKVPSLVKESPQLYPYATIEDFSFKVPNNRITNRELKVKTTRGEVRGLETALQRFGDCQVPLLRDEQTVIVCNLTMQGVNVTFSSLVDGDSLFSGWKTIWVNVNVTDGLTRIEAKFPVGRTGGTLGAELNRDLQLDVTYDSHLSLNKGRLEKFKHEIKAKVKKELYPMYSEYVSLLRRAVSLSAYPRA</sequence>
<reference evidence="1" key="2">
    <citation type="submission" date="2021-09" db="EMBL/GenBank/DDBJ databases">
        <authorList>
            <person name="Jia N."/>
            <person name="Wang J."/>
            <person name="Shi W."/>
            <person name="Du L."/>
            <person name="Sun Y."/>
            <person name="Zhan W."/>
            <person name="Jiang J."/>
            <person name="Wang Q."/>
            <person name="Zhang B."/>
            <person name="Ji P."/>
            <person name="Sakyi L.B."/>
            <person name="Cui X."/>
            <person name="Yuan T."/>
            <person name="Jiang B."/>
            <person name="Yang W."/>
            <person name="Lam T.T.-Y."/>
            <person name="Chang Q."/>
            <person name="Ding S."/>
            <person name="Wang X."/>
            <person name="Zhu J."/>
            <person name="Ruan X."/>
            <person name="Zhao L."/>
            <person name="Wei J."/>
            <person name="Que T."/>
            <person name="Du C."/>
            <person name="Cheng J."/>
            <person name="Dai P."/>
            <person name="Han X."/>
            <person name="Huang E."/>
            <person name="Gao Y."/>
            <person name="Liu J."/>
            <person name="Shao H."/>
            <person name="Ye R."/>
            <person name="Li L."/>
            <person name="Wei W."/>
            <person name="Wang X."/>
            <person name="Wang C."/>
            <person name="Huo Q."/>
            <person name="Li W."/>
            <person name="Guo W."/>
            <person name="Chen H."/>
            <person name="Chen S."/>
            <person name="Zhou L."/>
            <person name="Zhou L."/>
            <person name="Ni X."/>
            <person name="Tian J."/>
            <person name="Zhou Y."/>
            <person name="Sheng Y."/>
            <person name="Liu T."/>
            <person name="Pan Y."/>
            <person name="Xia L."/>
            <person name="Li J."/>
            <person name="Zhao F."/>
            <person name="Cao W."/>
        </authorList>
    </citation>
    <scope>NUCLEOTIDE SEQUENCE</scope>
    <source>
        <strain evidence="1">Rmic-2018</strain>
        <tissue evidence="1">Larvae</tissue>
    </source>
</reference>
<dbReference type="Proteomes" id="UP000821866">
    <property type="component" value="Chromosome 1"/>
</dbReference>
<accession>A0A9J6EX79</accession>
<dbReference type="VEuPathDB" id="VectorBase:LOC119159683"/>